<dbReference type="NCBIfam" id="TIGR01552">
    <property type="entry name" value="phd_fam"/>
    <property type="match status" value="1"/>
</dbReference>
<dbReference type="InterPro" id="IPR036165">
    <property type="entry name" value="YefM-like_sf"/>
</dbReference>
<reference evidence="4 5" key="1">
    <citation type="submission" date="2018-08" db="EMBL/GenBank/DDBJ databases">
        <title>Acidipila sp. 4G-K13, an acidobacterium isolated from forest soil.</title>
        <authorList>
            <person name="Gao Z.-H."/>
            <person name="Qiu L.-H."/>
        </authorList>
    </citation>
    <scope>NUCLEOTIDE SEQUENCE [LARGE SCALE GENOMIC DNA]</scope>
    <source>
        <strain evidence="4 5">4G-K13</strain>
    </source>
</reference>
<accession>A0A372IQU3</accession>
<evidence type="ECO:0000256" key="1">
    <source>
        <dbReference type="ARBA" id="ARBA00009981"/>
    </source>
</evidence>
<dbReference type="Pfam" id="PF02604">
    <property type="entry name" value="PhdYeFM_antitox"/>
    <property type="match status" value="1"/>
</dbReference>
<dbReference type="OrthoDB" id="963455at2"/>
<comment type="caution">
    <text evidence="4">The sequence shown here is derived from an EMBL/GenBank/DDBJ whole genome shotgun (WGS) entry which is preliminary data.</text>
</comment>
<name>A0A372IQU3_9BACT</name>
<proteinExistence type="inferred from homology"/>
<evidence type="ECO:0000256" key="2">
    <source>
        <dbReference type="RuleBase" id="RU362080"/>
    </source>
</evidence>
<dbReference type="Gene3D" id="3.40.1620.10">
    <property type="entry name" value="YefM-like domain"/>
    <property type="match status" value="1"/>
</dbReference>
<evidence type="ECO:0000313" key="4">
    <source>
        <dbReference type="EMBL" id="RFU17310.1"/>
    </source>
</evidence>
<dbReference type="InterPro" id="IPR006442">
    <property type="entry name" value="Antitoxin_Phd/YefM"/>
</dbReference>
<evidence type="ECO:0000256" key="3">
    <source>
        <dbReference type="SAM" id="MobiDB-lite"/>
    </source>
</evidence>
<feature type="region of interest" description="Disordered" evidence="3">
    <location>
        <begin position="95"/>
        <end position="116"/>
    </location>
</feature>
<feature type="compositionally biased region" description="Polar residues" evidence="3">
    <location>
        <begin position="95"/>
        <end position="110"/>
    </location>
</feature>
<sequence length="116" mass="12634">MKTMPAGSFKTHCLSVIDDVYHGHGEVIITKHGKPMAKLVPLEEKPESIFGALAGKIEIIGDLVEPITEPWEVDDDFFPHGTPERAAIEARNKAVQNNADSSGQESISSKATERSH</sequence>
<dbReference type="Proteomes" id="UP000264702">
    <property type="component" value="Unassembled WGS sequence"/>
</dbReference>
<dbReference type="RefSeq" id="WP_117298057.1">
    <property type="nucleotide sequence ID" value="NZ_QVQT02000002.1"/>
</dbReference>
<dbReference type="AlphaFoldDB" id="A0A372IQU3"/>
<gene>
    <name evidence="4" type="ORF">D0Y96_03855</name>
</gene>
<organism evidence="4 5">
    <name type="scientific">Paracidobacterium acidisoli</name>
    <dbReference type="NCBI Taxonomy" id="2303751"/>
    <lineage>
        <taxon>Bacteria</taxon>
        <taxon>Pseudomonadati</taxon>
        <taxon>Acidobacteriota</taxon>
        <taxon>Terriglobia</taxon>
        <taxon>Terriglobales</taxon>
        <taxon>Acidobacteriaceae</taxon>
        <taxon>Paracidobacterium</taxon>
    </lineage>
</organism>
<comment type="function">
    <text evidence="2">Antitoxin component of a type II toxin-antitoxin (TA) system.</text>
</comment>
<protein>
    <recommendedName>
        <fullName evidence="2">Antitoxin</fullName>
    </recommendedName>
</protein>
<keyword evidence="5" id="KW-1185">Reference proteome</keyword>
<dbReference type="EMBL" id="QVQT01000002">
    <property type="protein sequence ID" value="RFU17310.1"/>
    <property type="molecule type" value="Genomic_DNA"/>
</dbReference>
<comment type="similarity">
    <text evidence="1 2">Belongs to the phD/YefM antitoxin family.</text>
</comment>
<evidence type="ECO:0000313" key="5">
    <source>
        <dbReference type="Proteomes" id="UP000264702"/>
    </source>
</evidence>
<dbReference type="SUPFAM" id="SSF143120">
    <property type="entry name" value="YefM-like"/>
    <property type="match status" value="1"/>
</dbReference>